<sequence length="238" mass="27235">MMRRAGWPLSKWIVLISVAVMPIASTIAAPRGSGRWHPSERRYPYQGVDVSHYQGRIAWTKLPRQGVDFAYIKATEGADHIDHRFSFNWRAAHAAGIRRGAYHFFTLCRSGQDQAAHFLRHVPTEAAALPPAVDLEFPGNCGRRPSRAKFHKELGDFLRMVEAHYGKPAVLYLTRKFDRHYRVSATFHRPLWLRSLRSEPGFGARRWTIWQSSSSRKLAGVHGRVDWNVARKPALLSE</sequence>
<evidence type="ECO:0000256" key="2">
    <source>
        <dbReference type="ARBA" id="ARBA00022801"/>
    </source>
</evidence>
<name>A0ABT0RQ46_9SPHN</name>
<dbReference type="PANTHER" id="PTHR34135:SF2">
    <property type="entry name" value="LYSOZYME"/>
    <property type="match status" value="1"/>
</dbReference>
<dbReference type="Proteomes" id="UP001165363">
    <property type="component" value="Unassembled WGS sequence"/>
</dbReference>
<evidence type="ECO:0000313" key="4">
    <source>
        <dbReference type="EMBL" id="MCL6684781.1"/>
    </source>
</evidence>
<proteinExistence type="inferred from homology"/>
<dbReference type="RefSeq" id="WP_249849174.1">
    <property type="nucleotide sequence ID" value="NZ_JAMGBD010000002.1"/>
</dbReference>
<comment type="caution">
    <text evidence="4">The sequence shown here is derived from an EMBL/GenBank/DDBJ whole genome shotgun (WGS) entry which is preliminary data.</text>
</comment>
<dbReference type="InterPro" id="IPR017853">
    <property type="entry name" value="GH"/>
</dbReference>
<protein>
    <submittedName>
        <fullName evidence="4">Lysozyme</fullName>
    </submittedName>
</protein>
<dbReference type="SMART" id="SM00641">
    <property type="entry name" value="Glyco_25"/>
    <property type="match status" value="1"/>
</dbReference>
<evidence type="ECO:0000313" key="5">
    <source>
        <dbReference type="Proteomes" id="UP001165363"/>
    </source>
</evidence>
<evidence type="ECO:0000256" key="3">
    <source>
        <dbReference type="ARBA" id="ARBA00023295"/>
    </source>
</evidence>
<evidence type="ECO:0000256" key="1">
    <source>
        <dbReference type="ARBA" id="ARBA00010646"/>
    </source>
</evidence>
<dbReference type="PANTHER" id="PTHR34135">
    <property type="entry name" value="LYSOZYME"/>
    <property type="match status" value="1"/>
</dbReference>
<keyword evidence="5" id="KW-1185">Reference proteome</keyword>
<dbReference type="InterPro" id="IPR018077">
    <property type="entry name" value="Glyco_hydro_fam25_subgr"/>
</dbReference>
<gene>
    <name evidence="4" type="ORF">LZ536_12855</name>
</gene>
<organism evidence="4 5">
    <name type="scientific">Sphingomonas alba</name>
    <dbReference type="NCBI Taxonomy" id="2908208"/>
    <lineage>
        <taxon>Bacteria</taxon>
        <taxon>Pseudomonadati</taxon>
        <taxon>Pseudomonadota</taxon>
        <taxon>Alphaproteobacteria</taxon>
        <taxon>Sphingomonadales</taxon>
        <taxon>Sphingomonadaceae</taxon>
        <taxon>Sphingomonas</taxon>
    </lineage>
</organism>
<dbReference type="PROSITE" id="PS51904">
    <property type="entry name" value="GLYCOSYL_HYDROL_F25_2"/>
    <property type="match status" value="1"/>
</dbReference>
<keyword evidence="3" id="KW-0326">Glycosidase</keyword>
<dbReference type="Gene3D" id="3.20.20.80">
    <property type="entry name" value="Glycosidases"/>
    <property type="match status" value="1"/>
</dbReference>
<keyword evidence="2" id="KW-0378">Hydrolase</keyword>
<dbReference type="SUPFAM" id="SSF51445">
    <property type="entry name" value="(Trans)glycosidases"/>
    <property type="match status" value="1"/>
</dbReference>
<comment type="similarity">
    <text evidence="1">Belongs to the glycosyl hydrolase 25 family.</text>
</comment>
<dbReference type="EMBL" id="JAMGBD010000002">
    <property type="protein sequence ID" value="MCL6684781.1"/>
    <property type="molecule type" value="Genomic_DNA"/>
</dbReference>
<accession>A0ABT0RQ46</accession>
<reference evidence="4" key="1">
    <citation type="submission" date="2022-05" db="EMBL/GenBank/DDBJ databases">
        <authorList>
            <person name="Jo J.-H."/>
            <person name="Im W.-T."/>
        </authorList>
    </citation>
    <scope>NUCLEOTIDE SEQUENCE</scope>
    <source>
        <strain evidence="4">SE158</strain>
    </source>
</reference>
<dbReference type="Pfam" id="PF01183">
    <property type="entry name" value="Glyco_hydro_25"/>
    <property type="match status" value="1"/>
</dbReference>
<dbReference type="InterPro" id="IPR002053">
    <property type="entry name" value="Glyco_hydro_25"/>
</dbReference>